<dbReference type="InterPro" id="IPR013809">
    <property type="entry name" value="ENTH"/>
</dbReference>
<protein>
    <submittedName>
        <fullName evidence="16">PHD finger protein PERSISTENT TAPETAL CELL 1</fullName>
    </submittedName>
</protein>
<evidence type="ECO:0000256" key="5">
    <source>
        <dbReference type="ARBA" id="ARBA00022723"/>
    </source>
</evidence>
<keyword evidence="5" id="KW-0479">Metal-binding</keyword>
<dbReference type="GO" id="GO:0005545">
    <property type="term" value="F:1-phosphatidylinositol binding"/>
    <property type="evidence" value="ECO:0007669"/>
    <property type="project" value="InterPro"/>
</dbReference>
<dbReference type="InterPro" id="IPR013083">
    <property type="entry name" value="Znf_RING/FYVE/PHD"/>
</dbReference>
<proteinExistence type="predicted"/>
<dbReference type="Gene3D" id="1.20.58.150">
    <property type="entry name" value="ANTH domain"/>
    <property type="match status" value="1"/>
</dbReference>
<comment type="subcellular location">
    <subcellularLocation>
        <location evidence="1">Cytoplasmic vesicle</location>
        <location evidence="1">Clathrin-coated vesicle</location>
    </subcellularLocation>
    <subcellularLocation>
        <location evidence="2">Golgi apparatus</location>
    </subcellularLocation>
    <subcellularLocation>
        <location evidence="3">Membrane</location>
        <location evidence="3">Clathrin-coated pit</location>
    </subcellularLocation>
</comment>
<evidence type="ECO:0000256" key="14">
    <source>
        <dbReference type="SAM" id="MobiDB-lite"/>
    </source>
</evidence>
<dbReference type="SUPFAM" id="SSF57903">
    <property type="entry name" value="FYVE/PHD zinc finger"/>
    <property type="match status" value="1"/>
</dbReference>
<feature type="domain" description="ENTH" evidence="15">
    <location>
        <begin position="695"/>
        <end position="824"/>
    </location>
</feature>
<dbReference type="InterPro" id="IPR019787">
    <property type="entry name" value="Znf_PHD-finger"/>
</dbReference>
<evidence type="ECO:0000256" key="9">
    <source>
        <dbReference type="ARBA" id="ARBA00023034"/>
    </source>
</evidence>
<dbReference type="GO" id="GO:0005905">
    <property type="term" value="C:clathrin-coated pit"/>
    <property type="evidence" value="ECO:0007669"/>
    <property type="project" value="UniProtKB-SubCell"/>
</dbReference>
<dbReference type="Pfam" id="PF00628">
    <property type="entry name" value="PHD"/>
    <property type="match status" value="1"/>
</dbReference>
<keyword evidence="11" id="KW-0804">Transcription</keyword>
<evidence type="ECO:0000256" key="2">
    <source>
        <dbReference type="ARBA" id="ARBA00004555"/>
    </source>
</evidence>
<reference evidence="16 17" key="1">
    <citation type="submission" date="2023-10" db="EMBL/GenBank/DDBJ databases">
        <title>Chromosome-scale genome assembly provides insights into flower coloration mechanisms of Canna indica.</title>
        <authorList>
            <person name="Li C."/>
        </authorList>
    </citation>
    <scope>NUCLEOTIDE SEQUENCE [LARGE SCALE GENOMIC DNA]</scope>
    <source>
        <tissue evidence="16">Flower</tissue>
    </source>
</reference>
<dbReference type="InterPro" id="IPR059080">
    <property type="entry name" value="WHD_PTC1"/>
</dbReference>
<sequence>MAKRRRGEQSFRFDSFCEPGNPTHFDGSFQENIKTLLMFAHSEALGQGRLNWFQLELRQHPLTTVRLFVVEEDVETSTHRQCRCCLSAGWGHHIICSKRFHFVLPIGNTFSEVQNIGLQVKAKSANTNLFMMHGFMHSNGFGHLLHINGYEGGSHLLSGHQILDLWDRICTALQVRKISLVDTSTKSNMELRLIHGVAYGEPWFGRWGYKFGSGSFGVTQHMYQQSLEALQALPLHLLAPHFACFGQEIPIIVAKYQSLCNHMLITLGSLFRFMVELKMHLPPDTIFCSYRTTAVSDYRGIIREENCRWSTKRVEMAAQVIVEKLKNSEFRWVPRQEIRDAARAYIGDTGLLDYVLKTLGNHIVGNYIVRRAVNPITKVLEYCLEDISNVSPVSGNHPNTRIRFQLTRMQLMRDMFYLYKHILKQPTSAVVSGMLDPIPGAVRMVLDTKHFVKDYQQGLSPKKNTVRYENMKVMCSIWVKANRNTEELNVKELPPYETMILPTHATVGELKREVERHFRAMYWGMKSFIAYSIIDVESNDWDLVCELMESGSRVIIEGGIKEMDVGEIYEGGKNDKIVDCLCGAKEDDGERMICCDICGVWKHTRCMGIPDEEEVVPPLFLCGRCENGMIALPGSEAKKLCNGLSSQISIEDPTFSNMTTPREWWRRAAAAAKDKRSLCMTRMASVHRHHHGGSGGDLQRQEVDMAVIRATSHDEQSVDYKSAERVLEWARAAPSSFLDRVMWSLAHRTARTRSWAVALKSLLLAHGLLICSDDGPLTARIGRLPFDLSDFRDRTSSGFSAFIRAYFRFLDQRSLFASHKKLLQVATSDSDADLTDLEHLQTLLDLLLQVRPYADGMEVELVLEAMDCVMIEIFEVHRSICNGIAHFLADALSQGSSKTTCNQASDARRRRGALAMRVLRRAAAQSSQLSAYLDLCRSLGVLEASELPAVQSIPEEDLADIERLLLGCAEEEESGGAEREEGGGDHSGTVITERWVAFEDEEDQGHSRLPRNRGSQLGEQSAPNPDLIELI</sequence>
<gene>
    <name evidence="16" type="ORF">Cni_G15351</name>
</gene>
<dbReference type="InterPro" id="IPR048050">
    <property type="entry name" value="ANTH_N_plant"/>
</dbReference>
<dbReference type="InterPro" id="IPR058054">
    <property type="entry name" value="Znf_MS1-like"/>
</dbReference>
<dbReference type="AlphaFoldDB" id="A0AAQ3KHR5"/>
<dbReference type="GO" id="GO:0006897">
    <property type="term" value="P:endocytosis"/>
    <property type="evidence" value="ECO:0007669"/>
    <property type="project" value="UniProtKB-KW"/>
</dbReference>
<dbReference type="PANTHER" id="PTHR46201">
    <property type="entry name" value="PHD FINGER PROTEIN MALE MEIOCYTE DEATH 1-RELATED"/>
    <property type="match status" value="1"/>
</dbReference>
<name>A0AAQ3KHR5_9LILI</name>
<evidence type="ECO:0000256" key="12">
    <source>
        <dbReference type="ARBA" id="ARBA00023176"/>
    </source>
</evidence>
<dbReference type="InterPro" id="IPR014712">
    <property type="entry name" value="ANTH_dom_sf"/>
</dbReference>
<evidence type="ECO:0000256" key="13">
    <source>
        <dbReference type="ARBA" id="ARBA00023329"/>
    </source>
</evidence>
<feature type="region of interest" description="Disordered" evidence="14">
    <location>
        <begin position="972"/>
        <end position="1031"/>
    </location>
</feature>
<evidence type="ECO:0000256" key="4">
    <source>
        <dbReference type="ARBA" id="ARBA00022583"/>
    </source>
</evidence>
<dbReference type="GO" id="GO:0005794">
    <property type="term" value="C:Golgi apparatus"/>
    <property type="evidence" value="ECO:0007669"/>
    <property type="project" value="UniProtKB-SubCell"/>
</dbReference>
<evidence type="ECO:0000256" key="6">
    <source>
        <dbReference type="ARBA" id="ARBA00022771"/>
    </source>
</evidence>
<accession>A0AAQ3KHR5</accession>
<dbReference type="Pfam" id="PF25874">
    <property type="entry name" value="WHD_plant_repro"/>
    <property type="match status" value="1"/>
</dbReference>
<dbReference type="Gene3D" id="3.30.40.10">
    <property type="entry name" value="Zinc/RING finger domain, C3HC4 (zinc finger)"/>
    <property type="match status" value="1"/>
</dbReference>
<evidence type="ECO:0000256" key="10">
    <source>
        <dbReference type="ARBA" id="ARBA00023136"/>
    </source>
</evidence>
<dbReference type="InterPro" id="IPR057765">
    <property type="entry name" value="MS1-like_ubiquitin"/>
</dbReference>
<dbReference type="CDD" id="cd16987">
    <property type="entry name" value="ANTH_N_AP180_plant"/>
    <property type="match status" value="1"/>
</dbReference>
<keyword evidence="12" id="KW-0168">Coated pit</keyword>
<evidence type="ECO:0000256" key="8">
    <source>
        <dbReference type="ARBA" id="ARBA00023015"/>
    </source>
</evidence>
<keyword evidence="7" id="KW-0862">Zinc</keyword>
<evidence type="ECO:0000313" key="16">
    <source>
        <dbReference type="EMBL" id="WOL06617.1"/>
    </source>
</evidence>
<evidence type="ECO:0000313" key="17">
    <source>
        <dbReference type="Proteomes" id="UP001327560"/>
    </source>
</evidence>
<evidence type="ECO:0000256" key="11">
    <source>
        <dbReference type="ARBA" id="ARBA00023163"/>
    </source>
</evidence>
<dbReference type="Pfam" id="PF07651">
    <property type="entry name" value="ANTH"/>
    <property type="match status" value="1"/>
</dbReference>
<dbReference type="InterPro" id="IPR011417">
    <property type="entry name" value="ANTH_dom"/>
</dbReference>
<dbReference type="PROSITE" id="PS50942">
    <property type="entry name" value="ENTH"/>
    <property type="match status" value="1"/>
</dbReference>
<organism evidence="16 17">
    <name type="scientific">Canna indica</name>
    <name type="common">Indian-shot</name>
    <dbReference type="NCBI Taxonomy" id="4628"/>
    <lineage>
        <taxon>Eukaryota</taxon>
        <taxon>Viridiplantae</taxon>
        <taxon>Streptophyta</taxon>
        <taxon>Embryophyta</taxon>
        <taxon>Tracheophyta</taxon>
        <taxon>Spermatophyta</taxon>
        <taxon>Magnoliopsida</taxon>
        <taxon>Liliopsida</taxon>
        <taxon>Zingiberales</taxon>
        <taxon>Cannaceae</taxon>
        <taxon>Canna</taxon>
    </lineage>
</organism>
<keyword evidence="6" id="KW-0863">Zinc-finger</keyword>
<dbReference type="Proteomes" id="UP001327560">
    <property type="component" value="Chromosome 5"/>
</dbReference>
<feature type="compositionally biased region" description="Polar residues" evidence="14">
    <location>
        <begin position="1013"/>
        <end position="1023"/>
    </location>
</feature>
<keyword evidence="10" id="KW-0472">Membrane</keyword>
<keyword evidence="17" id="KW-1185">Reference proteome</keyword>
<dbReference type="SUPFAM" id="SSF48464">
    <property type="entry name" value="ENTH/VHS domain"/>
    <property type="match status" value="1"/>
</dbReference>
<dbReference type="GO" id="GO:0030276">
    <property type="term" value="F:clathrin binding"/>
    <property type="evidence" value="ECO:0007669"/>
    <property type="project" value="InterPro"/>
</dbReference>
<keyword evidence="4" id="KW-0254">Endocytosis</keyword>
<dbReference type="Gene3D" id="1.25.40.90">
    <property type="match status" value="1"/>
</dbReference>
<keyword evidence="9" id="KW-0333">Golgi apparatus</keyword>
<dbReference type="InterPro" id="IPR001965">
    <property type="entry name" value="Znf_PHD"/>
</dbReference>
<dbReference type="InterPro" id="IPR008942">
    <property type="entry name" value="ENTH_VHS"/>
</dbReference>
<evidence type="ECO:0000256" key="7">
    <source>
        <dbReference type="ARBA" id="ARBA00022833"/>
    </source>
</evidence>
<dbReference type="GO" id="GO:0008270">
    <property type="term" value="F:zinc ion binding"/>
    <property type="evidence" value="ECO:0007669"/>
    <property type="project" value="UniProtKB-KW"/>
</dbReference>
<dbReference type="EMBL" id="CP136894">
    <property type="protein sequence ID" value="WOL06617.1"/>
    <property type="molecule type" value="Genomic_DNA"/>
</dbReference>
<evidence type="ECO:0000256" key="1">
    <source>
        <dbReference type="ARBA" id="ARBA00004132"/>
    </source>
</evidence>
<dbReference type="SMART" id="SM00249">
    <property type="entry name" value="PHD"/>
    <property type="match status" value="1"/>
</dbReference>
<dbReference type="SMART" id="SM00273">
    <property type="entry name" value="ENTH"/>
    <property type="match status" value="1"/>
</dbReference>
<evidence type="ECO:0000256" key="3">
    <source>
        <dbReference type="ARBA" id="ARBA00004600"/>
    </source>
</evidence>
<dbReference type="CDD" id="cd15556">
    <property type="entry name" value="PHD_MMD1_like"/>
    <property type="match status" value="1"/>
</dbReference>
<dbReference type="Pfam" id="PF25565">
    <property type="entry name" value="Ubiquitin_At1g33420"/>
    <property type="match status" value="1"/>
</dbReference>
<dbReference type="GO" id="GO:0030136">
    <property type="term" value="C:clathrin-coated vesicle"/>
    <property type="evidence" value="ECO:0007669"/>
    <property type="project" value="UniProtKB-SubCell"/>
</dbReference>
<evidence type="ECO:0000259" key="15">
    <source>
        <dbReference type="PROSITE" id="PS50942"/>
    </source>
</evidence>
<keyword evidence="13" id="KW-0968">Cytoplasmic vesicle</keyword>
<dbReference type="SUPFAM" id="SSF89009">
    <property type="entry name" value="GAT-like domain"/>
    <property type="match status" value="1"/>
</dbReference>
<keyword evidence="8" id="KW-0805">Transcription regulation</keyword>
<dbReference type="InterPro" id="IPR011011">
    <property type="entry name" value="Znf_FYVE_PHD"/>
</dbReference>
<dbReference type="PANTHER" id="PTHR46201:SF1">
    <property type="entry name" value="PHD FINGER PROTEIN MALE STERILITY 1"/>
    <property type="match status" value="1"/>
</dbReference>
<dbReference type="GO" id="GO:0048268">
    <property type="term" value="P:clathrin coat assembly"/>
    <property type="evidence" value="ECO:0007669"/>
    <property type="project" value="InterPro"/>
</dbReference>